<feature type="compositionally biased region" description="Polar residues" evidence="3">
    <location>
        <begin position="98"/>
        <end position="110"/>
    </location>
</feature>
<dbReference type="InterPro" id="IPR050439">
    <property type="entry name" value="ADAMTS_ADAMTS-like"/>
</dbReference>
<accession>A0ABD0RQ76</accession>
<feature type="region of interest" description="Disordered" evidence="3">
    <location>
        <begin position="72"/>
        <end position="134"/>
    </location>
</feature>
<reference evidence="5 6" key="1">
    <citation type="submission" date="2024-05" db="EMBL/GenBank/DDBJ databases">
        <title>Genome sequencing and assembly of Indian major carp, Cirrhinus mrigala (Hamilton, 1822).</title>
        <authorList>
            <person name="Mohindra V."/>
            <person name="Chowdhury L.M."/>
            <person name="Lal K."/>
            <person name="Jena J.K."/>
        </authorList>
    </citation>
    <scope>NUCLEOTIDE SEQUENCE [LARGE SCALE GENOMIC DNA]</scope>
    <source>
        <strain evidence="5">CM1030</strain>
        <tissue evidence="5">Blood</tissue>
    </source>
</reference>
<sequence>GHFFFNGNSVIDNPQNFHVAGTVFKYRRPANLFSDGFEYIMAQGPTHQALNVMYYNLNGKMPHITYEAAPLMTSTPEQPQISNLMSKTSKDPSPPEQKVNTSSTELSSTHNEIEARKEFGKKGNQSASLGPQDNVEVHVGHEELLWELQASVNFSELPGLVLFRPASE</sequence>
<evidence type="ECO:0000313" key="5">
    <source>
        <dbReference type="EMBL" id="KAL0200466.1"/>
    </source>
</evidence>
<name>A0ABD0RQ76_CIRMR</name>
<evidence type="ECO:0000256" key="2">
    <source>
        <dbReference type="ARBA" id="ARBA00022525"/>
    </source>
</evidence>
<dbReference type="AlphaFoldDB" id="A0ABD0RQ76"/>
<evidence type="ECO:0000256" key="1">
    <source>
        <dbReference type="ARBA" id="ARBA00004613"/>
    </source>
</evidence>
<feature type="non-terminal residue" evidence="5">
    <location>
        <position position="168"/>
    </location>
</feature>
<feature type="non-terminal residue" evidence="5">
    <location>
        <position position="1"/>
    </location>
</feature>
<evidence type="ECO:0000313" key="6">
    <source>
        <dbReference type="Proteomes" id="UP001529510"/>
    </source>
</evidence>
<feature type="domain" description="ADAMTS/ADAMTS-like Spacer 1" evidence="4">
    <location>
        <begin position="1"/>
        <end position="67"/>
    </location>
</feature>
<dbReference type="PANTHER" id="PTHR13723">
    <property type="entry name" value="ADAMTS A DISINTEGRIN AND METALLOPROTEASE WITH THROMBOSPONDIN MOTIFS PROTEASE"/>
    <property type="match status" value="1"/>
</dbReference>
<dbReference type="GO" id="GO:0005576">
    <property type="term" value="C:extracellular region"/>
    <property type="evidence" value="ECO:0007669"/>
    <property type="project" value="UniProtKB-SubCell"/>
</dbReference>
<keyword evidence="2" id="KW-0964">Secreted</keyword>
<dbReference type="Proteomes" id="UP001529510">
    <property type="component" value="Unassembled WGS sequence"/>
</dbReference>
<comment type="subcellular location">
    <subcellularLocation>
        <location evidence="1">Secreted</location>
    </subcellularLocation>
</comment>
<dbReference type="Pfam" id="PF05986">
    <property type="entry name" value="ADAMTS_spacer1"/>
    <property type="match status" value="1"/>
</dbReference>
<feature type="compositionally biased region" description="Polar residues" evidence="3">
    <location>
        <begin position="72"/>
        <end position="87"/>
    </location>
</feature>
<feature type="compositionally biased region" description="Basic and acidic residues" evidence="3">
    <location>
        <begin position="111"/>
        <end position="121"/>
    </location>
</feature>
<protein>
    <recommendedName>
        <fullName evidence="4">ADAMTS/ADAMTS-like Spacer 1 domain-containing protein</fullName>
    </recommendedName>
</protein>
<organism evidence="5 6">
    <name type="scientific">Cirrhinus mrigala</name>
    <name type="common">Mrigala</name>
    <dbReference type="NCBI Taxonomy" id="683832"/>
    <lineage>
        <taxon>Eukaryota</taxon>
        <taxon>Metazoa</taxon>
        <taxon>Chordata</taxon>
        <taxon>Craniata</taxon>
        <taxon>Vertebrata</taxon>
        <taxon>Euteleostomi</taxon>
        <taxon>Actinopterygii</taxon>
        <taxon>Neopterygii</taxon>
        <taxon>Teleostei</taxon>
        <taxon>Ostariophysi</taxon>
        <taxon>Cypriniformes</taxon>
        <taxon>Cyprinidae</taxon>
        <taxon>Labeoninae</taxon>
        <taxon>Labeonini</taxon>
        <taxon>Cirrhinus</taxon>
    </lineage>
</organism>
<evidence type="ECO:0000259" key="4">
    <source>
        <dbReference type="Pfam" id="PF05986"/>
    </source>
</evidence>
<gene>
    <name evidence="5" type="ORF">M9458_003653</name>
</gene>
<dbReference type="Gene3D" id="2.60.120.830">
    <property type="match status" value="1"/>
</dbReference>
<evidence type="ECO:0000256" key="3">
    <source>
        <dbReference type="SAM" id="MobiDB-lite"/>
    </source>
</evidence>
<proteinExistence type="predicted"/>
<dbReference type="EMBL" id="JAMKFB020000002">
    <property type="protein sequence ID" value="KAL0200466.1"/>
    <property type="molecule type" value="Genomic_DNA"/>
</dbReference>
<dbReference type="PANTHER" id="PTHR13723:SF159">
    <property type="entry name" value="PLAC DOMAIN-CONTAINING PROTEIN"/>
    <property type="match status" value="1"/>
</dbReference>
<keyword evidence="6" id="KW-1185">Reference proteome</keyword>
<dbReference type="InterPro" id="IPR010294">
    <property type="entry name" value="ADAMTS_spacer1"/>
</dbReference>
<comment type="caution">
    <text evidence="5">The sequence shown here is derived from an EMBL/GenBank/DDBJ whole genome shotgun (WGS) entry which is preliminary data.</text>
</comment>